<evidence type="ECO:0000256" key="2">
    <source>
        <dbReference type="SAM" id="Phobius"/>
    </source>
</evidence>
<dbReference type="VEuPathDB" id="VectorBase:AFAF003079"/>
<dbReference type="AlphaFoldDB" id="A0A182Q4T2"/>
<feature type="transmembrane region" description="Helical" evidence="2">
    <location>
        <begin position="264"/>
        <end position="285"/>
    </location>
</feature>
<organism evidence="3 4">
    <name type="scientific">Anopheles farauti</name>
    <dbReference type="NCBI Taxonomy" id="69004"/>
    <lineage>
        <taxon>Eukaryota</taxon>
        <taxon>Metazoa</taxon>
        <taxon>Ecdysozoa</taxon>
        <taxon>Arthropoda</taxon>
        <taxon>Hexapoda</taxon>
        <taxon>Insecta</taxon>
        <taxon>Pterygota</taxon>
        <taxon>Neoptera</taxon>
        <taxon>Endopterygota</taxon>
        <taxon>Diptera</taxon>
        <taxon>Nematocera</taxon>
        <taxon>Culicoidea</taxon>
        <taxon>Culicidae</taxon>
        <taxon>Anophelinae</taxon>
        <taxon>Anopheles</taxon>
    </lineage>
</organism>
<protein>
    <submittedName>
        <fullName evidence="3">Uncharacterized protein</fullName>
    </submittedName>
</protein>
<evidence type="ECO:0000313" key="3">
    <source>
        <dbReference type="EnsemblMetazoa" id="AFAF003079-PA"/>
    </source>
</evidence>
<reference evidence="4" key="1">
    <citation type="submission" date="2014-01" db="EMBL/GenBank/DDBJ databases">
        <title>The Genome Sequence of Anopheles farauti FAR1 (V2).</title>
        <authorList>
            <consortium name="The Broad Institute Genomics Platform"/>
            <person name="Neafsey D.E."/>
            <person name="Besansky N."/>
            <person name="Howell P."/>
            <person name="Walton C."/>
            <person name="Young S.K."/>
            <person name="Zeng Q."/>
            <person name="Gargeya S."/>
            <person name="Fitzgerald M."/>
            <person name="Haas B."/>
            <person name="Abouelleil A."/>
            <person name="Allen A.W."/>
            <person name="Alvarado L."/>
            <person name="Arachchi H.M."/>
            <person name="Berlin A.M."/>
            <person name="Chapman S.B."/>
            <person name="Gainer-Dewar J."/>
            <person name="Goldberg J."/>
            <person name="Griggs A."/>
            <person name="Gujja S."/>
            <person name="Hansen M."/>
            <person name="Howarth C."/>
            <person name="Imamovic A."/>
            <person name="Ireland A."/>
            <person name="Larimer J."/>
            <person name="McCowan C."/>
            <person name="Murphy C."/>
            <person name="Pearson M."/>
            <person name="Poon T.W."/>
            <person name="Priest M."/>
            <person name="Roberts A."/>
            <person name="Saif S."/>
            <person name="Shea T."/>
            <person name="Sisk P."/>
            <person name="Sykes S."/>
            <person name="Wortman J."/>
            <person name="Nusbaum C."/>
            <person name="Birren B."/>
        </authorList>
    </citation>
    <scope>NUCLEOTIDE SEQUENCE [LARGE SCALE GENOMIC DNA]</scope>
    <source>
        <strain evidence="4">FAR1</strain>
    </source>
</reference>
<dbReference type="Proteomes" id="UP000075886">
    <property type="component" value="Unassembled WGS sequence"/>
</dbReference>
<feature type="compositionally biased region" description="Basic and acidic residues" evidence="1">
    <location>
        <begin position="157"/>
        <end position="190"/>
    </location>
</feature>
<name>A0A182Q4T2_9DIPT</name>
<accession>A0A182Q4T2</accession>
<dbReference type="EnsemblMetazoa" id="AFAF003079-RA">
    <property type="protein sequence ID" value="AFAF003079-PA"/>
    <property type="gene ID" value="AFAF003079"/>
</dbReference>
<evidence type="ECO:0000256" key="1">
    <source>
        <dbReference type="SAM" id="MobiDB-lite"/>
    </source>
</evidence>
<keyword evidence="4" id="KW-1185">Reference proteome</keyword>
<keyword evidence="2" id="KW-1133">Transmembrane helix</keyword>
<proteinExistence type="predicted"/>
<feature type="compositionally biased region" description="Polar residues" evidence="1">
    <location>
        <begin position="235"/>
        <end position="244"/>
    </location>
</feature>
<dbReference type="EMBL" id="AXCN02002042">
    <property type="status" value="NOT_ANNOTATED_CDS"/>
    <property type="molecule type" value="Genomic_DNA"/>
</dbReference>
<evidence type="ECO:0000313" key="4">
    <source>
        <dbReference type="Proteomes" id="UP000075886"/>
    </source>
</evidence>
<reference evidence="3" key="2">
    <citation type="submission" date="2020-05" db="UniProtKB">
        <authorList>
            <consortium name="EnsemblMetazoa"/>
        </authorList>
    </citation>
    <scope>IDENTIFICATION</scope>
    <source>
        <strain evidence="3">FAR1</strain>
    </source>
</reference>
<feature type="region of interest" description="Disordered" evidence="1">
    <location>
        <begin position="208"/>
        <end position="244"/>
    </location>
</feature>
<keyword evidence="2" id="KW-0472">Membrane</keyword>
<feature type="region of interest" description="Disordered" evidence="1">
    <location>
        <begin position="89"/>
        <end position="136"/>
    </location>
</feature>
<feature type="region of interest" description="Disordered" evidence="1">
    <location>
        <begin position="151"/>
        <end position="190"/>
    </location>
</feature>
<keyword evidence="2" id="KW-0812">Transmembrane</keyword>
<feature type="compositionally biased region" description="Basic and acidic residues" evidence="1">
    <location>
        <begin position="208"/>
        <end position="222"/>
    </location>
</feature>
<sequence>MVPNVKRARRPTPTGTPKLAQHCRVREITTYLELDRLDESFFRSPEAHHRDRHVERGDRRPERNVVVRLDELDVALLLRYRPLALDVRPAVDPRGPQQQTDAPGRTDHDRGPGRRPLRPVGERARHAEVPIEADDQQVEYGRVRREIIERQPGVADVRSERPVPEQRRDGEQRHRDEPDREVGDREREQKVVADRLQLLVDLERDHHHDVAGDGQDAQHGRDDAEDDDLREGVGSDSSTMTSSVPLAVGSESDAVALKNSSSRAITVVVVAVVVAAPVVVVAVRIDVSVV</sequence>
<feature type="compositionally biased region" description="Basic and acidic residues" evidence="1">
    <location>
        <begin position="120"/>
        <end position="129"/>
    </location>
</feature>